<organism evidence="5 6">
    <name type="scientific">Botrytis byssoidea</name>
    <dbReference type="NCBI Taxonomy" id="139641"/>
    <lineage>
        <taxon>Eukaryota</taxon>
        <taxon>Fungi</taxon>
        <taxon>Dikarya</taxon>
        <taxon>Ascomycota</taxon>
        <taxon>Pezizomycotina</taxon>
        <taxon>Leotiomycetes</taxon>
        <taxon>Helotiales</taxon>
        <taxon>Sclerotiniaceae</taxon>
        <taxon>Botrytis</taxon>
    </lineage>
</organism>
<feature type="domain" description="EF-hand" evidence="4">
    <location>
        <begin position="201"/>
        <end position="236"/>
    </location>
</feature>
<dbReference type="GO" id="GO:0005509">
    <property type="term" value="F:calcium ion binding"/>
    <property type="evidence" value="ECO:0007669"/>
    <property type="project" value="InterPro"/>
</dbReference>
<sequence>MSMSASYKPSPLSFGSPRASPFRRPESQSQPPTPVSLSPLRQSTPNPNPNPAAVKNMVTPSRLGNSVTPNSSDKINTSKWTPRGIPPAFREAEPSPTKGAQLSPGFGGPLRAASSNYSNDNDNALSKLSNAQVREMREGFQILDRDSDGQVGREDVADMLTQLGLSSNASELAGYFPPSTPQTIALPTFLNSLATQLCTLSPTPELLDAFSAFDEDDSGQVDYAELRDALIHTAPDPGVKPLTEREVDRVMGGFTARKALSKHTGAMSGSRRQDVFKYQEFVSSVAGGSGPDGKGEKVNDDGDE</sequence>
<evidence type="ECO:0000256" key="1">
    <source>
        <dbReference type="ARBA" id="ARBA00022737"/>
    </source>
</evidence>
<evidence type="ECO:0000256" key="2">
    <source>
        <dbReference type="ARBA" id="ARBA00022837"/>
    </source>
</evidence>
<feature type="region of interest" description="Disordered" evidence="3">
    <location>
        <begin position="1"/>
        <end position="124"/>
    </location>
</feature>
<feature type="compositionally biased region" description="Basic and acidic residues" evidence="3">
    <location>
        <begin position="293"/>
        <end position="304"/>
    </location>
</feature>
<keyword evidence="1" id="KW-0677">Repeat</keyword>
<dbReference type="InterPro" id="IPR050403">
    <property type="entry name" value="Myosin_RLC"/>
</dbReference>
<proteinExistence type="predicted"/>
<dbReference type="SMART" id="SM00054">
    <property type="entry name" value="EFh"/>
    <property type="match status" value="2"/>
</dbReference>
<evidence type="ECO:0000313" key="6">
    <source>
        <dbReference type="Proteomes" id="UP000710849"/>
    </source>
</evidence>
<dbReference type="GeneID" id="62147398"/>
<accession>A0A9P5IW44</accession>
<dbReference type="PROSITE" id="PS00018">
    <property type="entry name" value="EF_HAND_1"/>
    <property type="match status" value="2"/>
</dbReference>
<gene>
    <name evidence="5" type="ORF">EAE97_003809</name>
</gene>
<dbReference type="InterPro" id="IPR011992">
    <property type="entry name" value="EF-hand-dom_pair"/>
</dbReference>
<dbReference type="PROSITE" id="PS50222">
    <property type="entry name" value="EF_HAND_2"/>
    <property type="match status" value="2"/>
</dbReference>
<feature type="domain" description="EF-hand" evidence="4">
    <location>
        <begin position="131"/>
        <end position="166"/>
    </location>
</feature>
<dbReference type="InterPro" id="IPR002048">
    <property type="entry name" value="EF_hand_dom"/>
</dbReference>
<feature type="region of interest" description="Disordered" evidence="3">
    <location>
        <begin position="283"/>
        <end position="304"/>
    </location>
</feature>
<dbReference type="Proteomes" id="UP000710849">
    <property type="component" value="Unassembled WGS sequence"/>
</dbReference>
<evidence type="ECO:0000256" key="3">
    <source>
        <dbReference type="SAM" id="MobiDB-lite"/>
    </source>
</evidence>
<keyword evidence="2" id="KW-0106">Calcium</keyword>
<feature type="compositionally biased region" description="Polar residues" evidence="3">
    <location>
        <begin position="58"/>
        <end position="80"/>
    </location>
</feature>
<dbReference type="RefSeq" id="XP_038734930.1">
    <property type="nucleotide sequence ID" value="XM_038874321.1"/>
</dbReference>
<dbReference type="Gene3D" id="1.10.238.10">
    <property type="entry name" value="EF-hand"/>
    <property type="match status" value="2"/>
</dbReference>
<reference evidence="5 6" key="1">
    <citation type="journal article" date="2020" name="Genome Biol. Evol.">
        <title>Comparative genomics of Sclerotiniaceae.</title>
        <authorList>
            <person name="Valero Jimenez C.A."/>
            <person name="Steentjes M."/>
            <person name="Scholten O.E."/>
            <person name="Van Kan J.A.L."/>
        </authorList>
    </citation>
    <scope>NUCLEOTIDE SEQUENCE [LARGE SCALE GENOMIC DNA]</scope>
    <source>
        <strain evidence="5 6">MUCL 94</strain>
    </source>
</reference>
<feature type="compositionally biased region" description="Polar residues" evidence="3">
    <location>
        <begin position="27"/>
        <end position="44"/>
    </location>
</feature>
<dbReference type="InterPro" id="IPR018247">
    <property type="entry name" value="EF_Hand_1_Ca_BS"/>
</dbReference>
<dbReference type="PANTHER" id="PTHR23049">
    <property type="entry name" value="MYOSIN REGULATORY LIGHT CHAIN 2"/>
    <property type="match status" value="1"/>
</dbReference>
<protein>
    <recommendedName>
        <fullName evidence="4">EF-hand domain-containing protein</fullName>
    </recommendedName>
</protein>
<dbReference type="SUPFAM" id="SSF47473">
    <property type="entry name" value="EF-hand"/>
    <property type="match status" value="1"/>
</dbReference>
<keyword evidence="6" id="KW-1185">Reference proteome</keyword>
<evidence type="ECO:0000259" key="4">
    <source>
        <dbReference type="PROSITE" id="PS50222"/>
    </source>
</evidence>
<feature type="compositionally biased region" description="Low complexity" evidence="3">
    <location>
        <begin position="112"/>
        <end position="124"/>
    </location>
</feature>
<comment type="caution">
    <text evidence="5">The sequence shown here is derived from an EMBL/GenBank/DDBJ whole genome shotgun (WGS) entry which is preliminary data.</text>
</comment>
<evidence type="ECO:0000313" key="5">
    <source>
        <dbReference type="EMBL" id="KAF7948398.1"/>
    </source>
</evidence>
<name>A0A9P5IW44_9HELO</name>
<dbReference type="EMBL" id="RCSW01000006">
    <property type="protein sequence ID" value="KAF7948398.1"/>
    <property type="molecule type" value="Genomic_DNA"/>
</dbReference>
<dbReference type="AlphaFoldDB" id="A0A9P5IW44"/>